<accession>A0ABQ9HHZ4</accession>
<protein>
    <submittedName>
        <fullName evidence="1">Uncharacterized protein</fullName>
    </submittedName>
</protein>
<sequence>MKKGEGGGGWWDWIALGQEVKLFKLKDSLTAVPNITLFWETHGVSVNFKCVYTSYFKKGFIECNASRGEGTLHVEHKQMMTGFSIRRQLQHQIVKSSVKVVDQYLQLFPAFDATKRGCNKDNTATYIKCAIATKGDITRYQIPTARFRIRFGNWTRPIFRVRFHTGFRTWPITLQFQSVGRSPWLVLETICWKVQRRALSRLVEVYGGGGGAKGCNGQGPGSSVIRLVLISGCESKARDPVTWRGGSVCQRASQTRRDCVRALLSPRGLLSKSALQCCDSRRDVMTVGSRSESNTNVGKIQSDLRGAKEGGSGHVAYACGRGGGSRVVTRFRETLVPYGYLTILVTRSNATYGIDVGTQATDFMRHTVAGKGTGNRLQCGNTFEGTEAITQFETTVKRIVAEVKVKSKNSLGFSTPTGKNKERKKRIEVDDFTHGAMRWKIHEFYTVRKTVPTFKKSTRALREDGVLNCSGRNANLKEKFLIEKPEIAVWRGRYLREIREYRNAGRNIVYVDETCVHGTHSVNSCWQSSTEVGVTESTDKGPRLIIVHAGGEDDLVSNALLIFKSKQKSGDYHDDMNYQKFSTWVKQNYHNIQVNKRLTYAIVKSGIQDWLKSNNIQYPSHMSKADLLLLVKTHYSTKAFKVDKIFEDCGHDVILIWLVYGGTVEKCCDHVKNIEAEYFKNDAIVDIEIDKIIVNLDIYSDENSSGDTGPSDTEMADSFNSGSGSYVVHTDFTFQLCTVPQPRSCKCFQQGGGRNGFSADGGVAGQEYRLARGGAVMATSTCVRSYDGSAFFAELKLKHFFSSTFTFQDRCDIRKEVRPKPDLTFTTTRKTEKDVGFLHYSCLYLVSTQPGVGCAYSTLSSLASILVATWHSEISPARPNHVWGRSSCLSRWRESRAAPRGTRSCRHIQPANRRAREVSRACDLTSYSLVARWEIVFDFSDLLSALPRPCGKGVARSELRFWLQKLSMGPLLLMLKEAGVEVVDELRVKARALVRREDAVGASSGVVSIATFRVPDELQAIFSQARDENWEYDTLVKAGSPSRFSRPCIPALLHTPLASPSLALTTSMLTASRPNPFTPLQDRVQSTVRLAVAHQGGLNPRPGCSQISSQAGIVPNDASGRRVFSVISRFPRPYIPALLHSHHITHSSAFKTSILSSKMIARTQHSTCVVNAKEGRLCSQREWGPMSRIVYYVASGQQASELLREGVILAQPAINLTEAEPPLDARRLPTHVYHRLRPRVHQMLKYLPQPI</sequence>
<dbReference type="EMBL" id="JARBHB010000005">
    <property type="protein sequence ID" value="KAJ8883938.1"/>
    <property type="molecule type" value="Genomic_DNA"/>
</dbReference>
<reference evidence="1 2" key="1">
    <citation type="submission" date="2023-02" db="EMBL/GenBank/DDBJ databases">
        <title>LHISI_Scaffold_Assembly.</title>
        <authorList>
            <person name="Stuart O.P."/>
            <person name="Cleave R."/>
            <person name="Magrath M.J.L."/>
            <person name="Mikheyev A.S."/>
        </authorList>
    </citation>
    <scope>NUCLEOTIDE SEQUENCE [LARGE SCALE GENOMIC DNA]</scope>
    <source>
        <strain evidence="1">Daus_M_001</strain>
        <tissue evidence="1">Leg muscle</tissue>
    </source>
</reference>
<gene>
    <name evidence="1" type="ORF">PR048_015794</name>
</gene>
<evidence type="ECO:0000313" key="2">
    <source>
        <dbReference type="Proteomes" id="UP001159363"/>
    </source>
</evidence>
<dbReference type="Proteomes" id="UP001159363">
    <property type="component" value="Chromosome 4"/>
</dbReference>
<comment type="caution">
    <text evidence="1">The sequence shown here is derived from an EMBL/GenBank/DDBJ whole genome shotgun (WGS) entry which is preliminary data.</text>
</comment>
<evidence type="ECO:0000313" key="1">
    <source>
        <dbReference type="EMBL" id="KAJ8883938.1"/>
    </source>
</evidence>
<organism evidence="1 2">
    <name type="scientific">Dryococelus australis</name>
    <dbReference type="NCBI Taxonomy" id="614101"/>
    <lineage>
        <taxon>Eukaryota</taxon>
        <taxon>Metazoa</taxon>
        <taxon>Ecdysozoa</taxon>
        <taxon>Arthropoda</taxon>
        <taxon>Hexapoda</taxon>
        <taxon>Insecta</taxon>
        <taxon>Pterygota</taxon>
        <taxon>Neoptera</taxon>
        <taxon>Polyneoptera</taxon>
        <taxon>Phasmatodea</taxon>
        <taxon>Verophasmatodea</taxon>
        <taxon>Anareolatae</taxon>
        <taxon>Phasmatidae</taxon>
        <taxon>Eurycanthinae</taxon>
        <taxon>Dryococelus</taxon>
    </lineage>
</organism>
<keyword evidence="2" id="KW-1185">Reference proteome</keyword>
<name>A0ABQ9HHZ4_9NEOP</name>
<proteinExistence type="predicted"/>
<dbReference type="PANTHER" id="PTHR33939">
    <property type="entry name" value="PROTEIN CBG22215"/>
    <property type="match status" value="1"/>
</dbReference>
<dbReference type="PANTHER" id="PTHR33939:SF1">
    <property type="entry name" value="DUF4371 DOMAIN-CONTAINING PROTEIN"/>
    <property type="match status" value="1"/>
</dbReference>